<evidence type="ECO:0000313" key="2">
    <source>
        <dbReference type="EMBL" id="POP51436.1"/>
    </source>
</evidence>
<dbReference type="InterPro" id="IPR001667">
    <property type="entry name" value="DDH_dom"/>
</dbReference>
<feature type="domain" description="DDH" evidence="1">
    <location>
        <begin position="7"/>
        <end position="114"/>
    </location>
</feature>
<protein>
    <submittedName>
        <fullName evidence="2">Acetyltransferase</fullName>
    </submittedName>
</protein>
<sequence>MAVIDVFNGDADGLCALVQLRNASPQESTLVTGVKRDINLLDRVSAKSGDQITVLDVSLDKNRDALNSVLEAGAEVVYVDHHFAGDIPEHDKLSVNINPAADVCTSLLVNGILKGQFAEWAVVGAFGDNLRKSAMAVAKPLGLTADELQQLENLGIYLNYNGYGVSIEDLHFDPAELYRRIAPFASPRQFMKEAADTFAQLEEGYSNDMGAAGQLPAVHADELSAVFILPNERWARRVSGVYSNDLANDFPDRAHAVLTEKKDGNYLVSIRAPLNNKQGADEFCRQFPTGGGRAAAAGINDLPVTSLNDFVEKFQKFYRSLSS</sequence>
<dbReference type="InterPro" id="IPR038763">
    <property type="entry name" value="DHH_sf"/>
</dbReference>
<dbReference type="SUPFAM" id="SSF64182">
    <property type="entry name" value="DHH phosphoesterases"/>
    <property type="match status" value="1"/>
</dbReference>
<evidence type="ECO:0000259" key="1">
    <source>
        <dbReference type="Pfam" id="PF01368"/>
    </source>
</evidence>
<accession>A0A2S4HBQ6</accession>
<comment type="caution">
    <text evidence="2">The sequence shown here is derived from an EMBL/GenBank/DDBJ whole genome shotgun (WGS) entry which is preliminary data.</text>
</comment>
<dbReference type="AlphaFoldDB" id="A0A2S4HBQ6"/>
<evidence type="ECO:0000313" key="3">
    <source>
        <dbReference type="Proteomes" id="UP000237222"/>
    </source>
</evidence>
<organism evidence="2 3">
    <name type="scientific">Zhongshania marina</name>
    <dbReference type="NCBI Taxonomy" id="2304603"/>
    <lineage>
        <taxon>Bacteria</taxon>
        <taxon>Pseudomonadati</taxon>
        <taxon>Pseudomonadota</taxon>
        <taxon>Gammaproteobacteria</taxon>
        <taxon>Cellvibrionales</taxon>
        <taxon>Spongiibacteraceae</taxon>
        <taxon>Zhongshania</taxon>
    </lineage>
</organism>
<dbReference type="RefSeq" id="WP_103685771.1">
    <property type="nucleotide sequence ID" value="NZ_PQGG01000040.1"/>
</dbReference>
<reference evidence="2" key="1">
    <citation type="submission" date="2018-01" db="EMBL/GenBank/DDBJ databases">
        <authorList>
            <person name="Yu X.-D."/>
        </authorList>
    </citation>
    <scope>NUCLEOTIDE SEQUENCE</scope>
    <source>
        <strain evidence="2">ZX-21</strain>
    </source>
</reference>
<name>A0A2S4HBQ6_9GAMM</name>
<gene>
    <name evidence="2" type="ORF">C0068_17525</name>
</gene>
<dbReference type="Proteomes" id="UP000237222">
    <property type="component" value="Unassembled WGS sequence"/>
</dbReference>
<dbReference type="OrthoDB" id="5429547at2"/>
<dbReference type="EMBL" id="PQGG01000040">
    <property type="protein sequence ID" value="POP51436.1"/>
    <property type="molecule type" value="Genomic_DNA"/>
</dbReference>
<dbReference type="Pfam" id="PF01368">
    <property type="entry name" value="DHH"/>
    <property type="match status" value="1"/>
</dbReference>
<proteinExistence type="predicted"/>